<reference evidence="1" key="1">
    <citation type="submission" date="2019-08" db="EMBL/GenBank/DDBJ databases">
        <authorList>
            <person name="Kucharzyk K."/>
            <person name="Murdoch R.W."/>
            <person name="Higgins S."/>
            <person name="Loffler F."/>
        </authorList>
    </citation>
    <scope>NUCLEOTIDE SEQUENCE</scope>
</reference>
<organism evidence="1">
    <name type="scientific">bioreactor metagenome</name>
    <dbReference type="NCBI Taxonomy" id="1076179"/>
    <lineage>
        <taxon>unclassified sequences</taxon>
        <taxon>metagenomes</taxon>
        <taxon>ecological metagenomes</taxon>
    </lineage>
</organism>
<protein>
    <submittedName>
        <fullName evidence="1">Uncharacterized protein</fullName>
    </submittedName>
</protein>
<sequence length="77" mass="9002">MGHSRRQNIDPEMSARLFRGPQFEFPGFVHVTIEVRRRIGSLRHIGEGHDIFAAIKLIQVFPHIAEIFQRHDLPDFL</sequence>
<evidence type="ECO:0000313" key="1">
    <source>
        <dbReference type="EMBL" id="MPM81393.1"/>
    </source>
</evidence>
<dbReference type="EMBL" id="VSSQ01030751">
    <property type="protein sequence ID" value="MPM81393.1"/>
    <property type="molecule type" value="Genomic_DNA"/>
</dbReference>
<name>A0A645CWZ1_9ZZZZ</name>
<proteinExistence type="predicted"/>
<comment type="caution">
    <text evidence="1">The sequence shown here is derived from an EMBL/GenBank/DDBJ whole genome shotgun (WGS) entry which is preliminary data.</text>
</comment>
<accession>A0A645CWZ1</accession>
<dbReference type="AlphaFoldDB" id="A0A645CWZ1"/>
<gene>
    <name evidence="1" type="ORF">SDC9_128446</name>
</gene>